<dbReference type="InterPro" id="IPR011639">
    <property type="entry name" value="MethylTrfase_TaqI-like_dom"/>
</dbReference>
<name>S2NA76_LACPA</name>
<dbReference type="InterPro" id="IPR002052">
    <property type="entry name" value="DNA_methylase_N6_adenine_CS"/>
</dbReference>
<dbReference type="GO" id="GO:0032259">
    <property type="term" value="P:methylation"/>
    <property type="evidence" value="ECO:0007669"/>
    <property type="project" value="InterPro"/>
</dbReference>
<dbReference type="GO" id="GO:0009007">
    <property type="term" value="F:site-specific DNA-methyltransferase (adenine-specific) activity"/>
    <property type="evidence" value="ECO:0007669"/>
    <property type="project" value="UniProtKB-EC"/>
</dbReference>
<protein>
    <submittedName>
        <fullName evidence="3">Type II restriction endonuclease</fullName>
    </submittedName>
</protein>
<dbReference type="InterPro" id="IPR050742">
    <property type="entry name" value="Helicase_Restrict-Modif_Enz"/>
</dbReference>
<feature type="region of interest" description="Disordered" evidence="1">
    <location>
        <begin position="818"/>
        <end position="841"/>
    </location>
</feature>
<dbReference type="PANTHER" id="PTHR47396">
    <property type="entry name" value="TYPE I RESTRICTION ENZYME ECOKI R PROTEIN"/>
    <property type="match status" value="1"/>
</dbReference>
<dbReference type="PATRIC" id="fig|1256225.3.peg.1616"/>
<dbReference type="PROSITE" id="PS00092">
    <property type="entry name" value="N6_MTASE"/>
    <property type="match status" value="1"/>
</dbReference>
<evidence type="ECO:0000313" key="3">
    <source>
        <dbReference type="EMBL" id="EPC37654.1"/>
    </source>
</evidence>
<sequence>MMSSNFDYLKENMDSLPYFHTANFLEQQYAMGDYASELASARKIAENVVKYVLDQNYLSNDGTFAENLKVVKFHHLMDQNLISLLYGLKQPGNVAAHTLEQYTQKDGLIVLHQVVELLYWFSTTFCDYAGDLMSFVEPTLYSTSERHVIYSMAGDNSDGQWPRYEGLEKVGETTASEAEEDWRPNSKYLRLEASRRIGQYMGTSGVPYRLDWVELAWRKDTKSWFDDHDVHRVLLRSGYKRDPLFAKSGAKEWFKVDADHVKKAIAAVKAGRMSIDGPVVDNSDIKLRPEQKDAVEKTTKTFKTKTRMLWNAKMRFGKTLSALELIKKENYSRVLIITHRPVVAQGWFDDFLKIGMPKSGYKYGSRRSNDLSLEALQREASKYVYFASLQDLRESRSFGGRLEKNQLVKKNQWDLVIIDEAHEGTQTELAKQVIEGVVTPEHTRVLELSGTPFNLLDQYEEDEVYTWDYVMEQQAKYSWDSKHPNGESNPYIGLPSVSMYTFEMKKSFGSDNFLDDNKSFNFHEFFKVNQDGRFVYEEKVLQFLDNISSRNSISNYPFSTPEFRNKLRHTLWLMPSVKSARAMKTILDHHLVFKHYKVVNIVDKDTSDNIVTASDSDIDRVKTAITAHPARSKSITLTVRKMTTGVTIKPWTGVLFLSNTSSATQYLQAAFRAQTPYEDEEFGRKTNCYIFDFAPDRALNVMAASRQMSAGLGKLQTFQQRKKLGELLNFLPIIGEVGNGMQVYKVDTLITQLKKVYAEKAVRTGFDDDSIYNDELLRMTSEDMKMFNDIKAIVGHTEAERKPAKIDVNHQGLSDEQYERAVRAEKKPKRERTPDEQADFERKKALRKQRNSMISVLRGISIRIPMMIYGMNIDIDKDVDIQGFITMVDPQSWEEFMPEGITKDRFRKVAKYYDPEVFIEAGRIIRRRVKLLDQKDPLDRTIEIAKLFSTFKNPDKETVLTPWRIVNMQLGKTIGGLSFFDDLYQNLTKNGKQIISWRHTGLTDQVFNNDSHILEINSKTGLYPLYVASSLYYKEFQRLNDEKAGKFSAEDQESLWEAILDENIFAIAKTPMAKTIAQRTLSGYKEYKTNIVFIPKIVETARNDIDSGIHKIKEAFGFMKFDVVIGNPPYQESTQGSRTSDRPIYHLFMQMAFKLAPKVTMITPARFLFDAGDTPSAFNQTMLNDPHFRVVFYKWDSSAIFPRTQIKGGIAITLRDKDQNFGAINLFTVFDELKPIYHKIKPVLNSTGGLTQIISTANKLKLETLYAEFPDARAIVSSGGKERRLQSNIFKKLSVFHRHKTNDQQYNIFGVIKNKRVNRFIERKYIEDNDVIHHYKVLLPKSSGNGQFGEKLADSIICGPGDGFTYTFIAFGSFNTKTEALNAQKYIKTKFARSLLGVLKVTQDNTPDKWADVPVQDFSTKSDIDWRMSITKIDKQLYEKYKLTSDDINFIEDHVQEMN</sequence>
<dbReference type="InterPro" id="IPR029063">
    <property type="entry name" value="SAM-dependent_MTases_sf"/>
</dbReference>
<dbReference type="SMART" id="SM00487">
    <property type="entry name" value="DEXDc"/>
    <property type="match status" value="1"/>
</dbReference>
<dbReference type="PROSITE" id="PS51192">
    <property type="entry name" value="HELICASE_ATP_BIND_1"/>
    <property type="match status" value="1"/>
</dbReference>
<dbReference type="GO" id="GO:0005829">
    <property type="term" value="C:cytosol"/>
    <property type="evidence" value="ECO:0007669"/>
    <property type="project" value="TreeGrafter"/>
</dbReference>
<comment type="caution">
    <text evidence="3">The sequence shown here is derived from an EMBL/GenBank/DDBJ whole genome shotgun (WGS) entry which is preliminary data.</text>
</comment>
<dbReference type="SUPFAM" id="SSF53335">
    <property type="entry name" value="S-adenosyl-L-methionine-dependent methyltransferases"/>
    <property type="match status" value="1"/>
</dbReference>
<organism evidence="3 4">
    <name type="scientific">Lacticaseibacillus paracasei subsp. paracasei Lpp225</name>
    <dbReference type="NCBI Taxonomy" id="1256225"/>
    <lineage>
        <taxon>Bacteria</taxon>
        <taxon>Bacillati</taxon>
        <taxon>Bacillota</taxon>
        <taxon>Bacilli</taxon>
        <taxon>Lactobacillales</taxon>
        <taxon>Lactobacillaceae</taxon>
        <taxon>Lacticaseibacillus</taxon>
    </lineage>
</organism>
<dbReference type="InterPro" id="IPR006935">
    <property type="entry name" value="Helicase/UvrB_N"/>
</dbReference>
<evidence type="ECO:0000259" key="2">
    <source>
        <dbReference type="PROSITE" id="PS51192"/>
    </source>
</evidence>
<proteinExistence type="predicted"/>
<dbReference type="Gene3D" id="3.40.50.300">
    <property type="entry name" value="P-loop containing nucleotide triphosphate hydrolases"/>
    <property type="match status" value="2"/>
</dbReference>
<evidence type="ECO:0000256" key="1">
    <source>
        <dbReference type="SAM" id="MobiDB-lite"/>
    </source>
</evidence>
<dbReference type="GO" id="GO:0016787">
    <property type="term" value="F:hydrolase activity"/>
    <property type="evidence" value="ECO:0007669"/>
    <property type="project" value="InterPro"/>
</dbReference>
<dbReference type="Pfam" id="PF07669">
    <property type="entry name" value="Eco57I"/>
    <property type="match status" value="1"/>
</dbReference>
<keyword evidence="3" id="KW-0255">Endonuclease</keyword>
<accession>S2NA76</accession>
<dbReference type="Pfam" id="PF04851">
    <property type="entry name" value="ResIII"/>
    <property type="match status" value="1"/>
</dbReference>
<feature type="domain" description="Helicase ATP-binding" evidence="2">
    <location>
        <begin position="299"/>
        <end position="470"/>
    </location>
</feature>
<dbReference type="Gene3D" id="3.40.50.150">
    <property type="entry name" value="Vaccinia Virus protein VP39"/>
    <property type="match status" value="1"/>
</dbReference>
<dbReference type="GO" id="GO:0005524">
    <property type="term" value="F:ATP binding"/>
    <property type="evidence" value="ECO:0007669"/>
    <property type="project" value="InterPro"/>
</dbReference>
<dbReference type="PANTHER" id="PTHR47396:SF1">
    <property type="entry name" value="ATP-DEPENDENT HELICASE IRC3-RELATED"/>
    <property type="match status" value="1"/>
</dbReference>
<dbReference type="GO" id="GO:0006304">
    <property type="term" value="P:DNA modification"/>
    <property type="evidence" value="ECO:0007669"/>
    <property type="project" value="InterPro"/>
</dbReference>
<dbReference type="InterPro" id="IPR014001">
    <property type="entry name" value="Helicase_ATP-bd"/>
</dbReference>
<reference evidence="3 4" key="1">
    <citation type="journal article" date="2013" name="PLoS ONE">
        <title>Lactobacillus paracasei comparative genomics: towards species pan-genome definition and exploitation of diversity.</title>
        <authorList>
            <person name="Smokvina T."/>
            <person name="Wels M."/>
            <person name="Polka J."/>
            <person name="Chervaux C."/>
            <person name="Brisse S."/>
            <person name="Boekhorst J."/>
            <person name="van Hylckama Vlieg J.E."/>
            <person name="Siezen R.J."/>
        </authorList>
    </citation>
    <scope>NUCLEOTIDE SEQUENCE [LARGE SCALE GENOMIC DNA]</scope>
    <source>
        <strain evidence="3 4">Lpp225</strain>
    </source>
</reference>
<dbReference type="EMBL" id="ANMM01000011">
    <property type="protein sequence ID" value="EPC37654.1"/>
    <property type="molecule type" value="Genomic_DNA"/>
</dbReference>
<keyword evidence="3" id="KW-0378">Hydrolase</keyword>
<dbReference type="GO" id="GO:0003677">
    <property type="term" value="F:DNA binding"/>
    <property type="evidence" value="ECO:0007669"/>
    <property type="project" value="InterPro"/>
</dbReference>
<evidence type="ECO:0000313" key="4">
    <source>
        <dbReference type="Proteomes" id="UP000014270"/>
    </source>
</evidence>
<keyword evidence="3" id="KW-0540">Nuclease</keyword>
<dbReference type="Proteomes" id="UP000014270">
    <property type="component" value="Unassembled WGS sequence"/>
</dbReference>
<dbReference type="GO" id="GO:0004519">
    <property type="term" value="F:endonuclease activity"/>
    <property type="evidence" value="ECO:0007669"/>
    <property type="project" value="UniProtKB-KW"/>
</dbReference>
<feature type="compositionally biased region" description="Basic and acidic residues" evidence="1">
    <location>
        <begin position="831"/>
        <end position="841"/>
    </location>
</feature>
<gene>
    <name evidence="3" type="ORF">Lpp225_1552</name>
</gene>
<dbReference type="InterPro" id="IPR027417">
    <property type="entry name" value="P-loop_NTPase"/>
</dbReference>
<dbReference type="SUPFAM" id="SSF52540">
    <property type="entry name" value="P-loop containing nucleoside triphosphate hydrolases"/>
    <property type="match status" value="1"/>
</dbReference>